<reference evidence="1 2" key="1">
    <citation type="submission" date="2023-09" db="EMBL/GenBank/DDBJ databases">
        <authorList>
            <person name="Wang M."/>
        </authorList>
    </citation>
    <scope>NUCLEOTIDE SEQUENCE [LARGE SCALE GENOMIC DNA]</scope>
    <source>
        <strain evidence="1">GT-2023</strain>
        <tissue evidence="1">Liver</tissue>
    </source>
</reference>
<dbReference type="EMBL" id="JAYMGO010000005">
    <property type="protein sequence ID" value="KAL1273973.1"/>
    <property type="molecule type" value="Genomic_DNA"/>
</dbReference>
<organism evidence="1 2">
    <name type="scientific">Cirrhinus molitorella</name>
    <name type="common">mud carp</name>
    <dbReference type="NCBI Taxonomy" id="172907"/>
    <lineage>
        <taxon>Eukaryota</taxon>
        <taxon>Metazoa</taxon>
        <taxon>Chordata</taxon>
        <taxon>Craniata</taxon>
        <taxon>Vertebrata</taxon>
        <taxon>Euteleostomi</taxon>
        <taxon>Actinopterygii</taxon>
        <taxon>Neopterygii</taxon>
        <taxon>Teleostei</taxon>
        <taxon>Ostariophysi</taxon>
        <taxon>Cypriniformes</taxon>
        <taxon>Cyprinidae</taxon>
        <taxon>Labeoninae</taxon>
        <taxon>Labeonini</taxon>
        <taxon>Cirrhinus</taxon>
    </lineage>
</organism>
<name>A0ABR3NAJ3_9TELE</name>
<dbReference type="Proteomes" id="UP001558613">
    <property type="component" value="Unassembled WGS sequence"/>
</dbReference>
<gene>
    <name evidence="1" type="ORF">QQF64_026787</name>
</gene>
<protein>
    <submittedName>
        <fullName evidence="1">Uncharacterized protein</fullName>
    </submittedName>
</protein>
<evidence type="ECO:0000313" key="2">
    <source>
        <dbReference type="Proteomes" id="UP001558613"/>
    </source>
</evidence>
<accession>A0ABR3NAJ3</accession>
<comment type="caution">
    <text evidence="1">The sequence shown here is derived from an EMBL/GenBank/DDBJ whole genome shotgun (WGS) entry which is preliminary data.</text>
</comment>
<proteinExistence type="predicted"/>
<sequence>MQVCLRPSITANVRDALHKHLSSISIPPSPLALPSSLPSLPTAAPTAPTACASATRRTPPVAALGRTESQKVRFLLPPSQRFEARGWTGLRSLTVS</sequence>
<evidence type="ECO:0000313" key="1">
    <source>
        <dbReference type="EMBL" id="KAL1273973.1"/>
    </source>
</evidence>
<keyword evidence="2" id="KW-1185">Reference proteome</keyword>